<protein>
    <recommendedName>
        <fullName evidence="2">YchJ-like middle NTF2-like domain-containing protein</fullName>
    </recommendedName>
</protein>
<dbReference type="EMBL" id="JAEHOC010000011">
    <property type="protein sequence ID" value="KAG2437357.1"/>
    <property type="molecule type" value="Genomic_DNA"/>
</dbReference>
<gene>
    <name evidence="3" type="ORF">HXX76_006012</name>
</gene>
<dbReference type="OrthoDB" id="535134at2759"/>
<reference evidence="3" key="1">
    <citation type="journal article" date="2020" name="bioRxiv">
        <title>Comparative genomics of Chlamydomonas.</title>
        <authorList>
            <person name="Craig R.J."/>
            <person name="Hasan A.R."/>
            <person name="Ness R.W."/>
            <person name="Keightley P.D."/>
        </authorList>
    </citation>
    <scope>NUCLEOTIDE SEQUENCE</scope>
    <source>
        <strain evidence="3">SAG 7.73</strain>
    </source>
</reference>
<dbReference type="PANTHER" id="PTHR33747:SF1">
    <property type="entry name" value="ADENYLATE CYCLASE-ASSOCIATED CAP C-TERMINAL DOMAIN-CONTAINING PROTEIN"/>
    <property type="match status" value="1"/>
</dbReference>
<dbReference type="AlphaFoldDB" id="A0A835T5F2"/>
<dbReference type="Pfam" id="PF17775">
    <property type="entry name" value="YchJ_M-like"/>
    <property type="match status" value="1"/>
</dbReference>
<dbReference type="InterPro" id="IPR032710">
    <property type="entry name" value="NTF2-like_dom_sf"/>
</dbReference>
<dbReference type="InterPro" id="IPR048469">
    <property type="entry name" value="YchJ-like_M"/>
</dbReference>
<proteinExistence type="predicted"/>
<keyword evidence="4" id="KW-1185">Reference proteome</keyword>
<evidence type="ECO:0000313" key="4">
    <source>
        <dbReference type="Proteomes" id="UP000650467"/>
    </source>
</evidence>
<evidence type="ECO:0000256" key="1">
    <source>
        <dbReference type="SAM" id="MobiDB-lite"/>
    </source>
</evidence>
<dbReference type="Proteomes" id="UP000650467">
    <property type="component" value="Unassembled WGS sequence"/>
</dbReference>
<comment type="caution">
    <text evidence="3">The sequence shown here is derived from an EMBL/GenBank/DDBJ whole genome shotgun (WGS) entry which is preliminary data.</text>
</comment>
<accession>A0A835T5F2</accession>
<organism evidence="3 4">
    <name type="scientific">Chlamydomonas incerta</name>
    <dbReference type="NCBI Taxonomy" id="51695"/>
    <lineage>
        <taxon>Eukaryota</taxon>
        <taxon>Viridiplantae</taxon>
        <taxon>Chlorophyta</taxon>
        <taxon>core chlorophytes</taxon>
        <taxon>Chlorophyceae</taxon>
        <taxon>CS clade</taxon>
        <taxon>Chlamydomonadales</taxon>
        <taxon>Chlamydomonadaceae</taxon>
        <taxon>Chlamydomonas</taxon>
    </lineage>
</organism>
<dbReference type="Gene3D" id="3.10.450.50">
    <property type="match status" value="1"/>
</dbReference>
<sequence length="285" mass="29460">MQCASRGVAGASQSTSAHARVRGQHGGVLAPLPVVGAPAASMTPVTHAAPTHDGCRAPRQAVLAAAKAKSGGGAAAAKGFGAAKAPATGKDTCACGSKIVYRECCEPYHSGAAVPPDVEAALRARFCGFVKGRVPYLLSTFHPHYHAFKYGTEAGGAAKQLERDLETATSRFKYSGLKVLEAAPGAHPDEAFITFRYNSVAKTRAVRPTGDSFVAETNFDGSAKVSTTIERSRFLRDAASGGQWLFADYTLIDYPTWMEEAKQAELRARGEAGAGAAAAAAGASA</sequence>
<dbReference type="SUPFAM" id="SSF54427">
    <property type="entry name" value="NTF2-like"/>
    <property type="match status" value="1"/>
</dbReference>
<feature type="domain" description="YchJ-like middle NTF2-like" evidence="2">
    <location>
        <begin position="119"/>
        <end position="248"/>
    </location>
</feature>
<evidence type="ECO:0000259" key="2">
    <source>
        <dbReference type="Pfam" id="PF17775"/>
    </source>
</evidence>
<dbReference type="PANTHER" id="PTHR33747">
    <property type="entry name" value="UPF0225 PROTEIN SCO1677"/>
    <property type="match status" value="1"/>
</dbReference>
<feature type="region of interest" description="Disordered" evidence="1">
    <location>
        <begin position="1"/>
        <end position="21"/>
    </location>
</feature>
<name>A0A835T5F2_CHLIN</name>
<evidence type="ECO:0000313" key="3">
    <source>
        <dbReference type="EMBL" id="KAG2437357.1"/>
    </source>
</evidence>